<dbReference type="InterPro" id="IPR040008">
    <property type="entry name" value="Ribosomal_mL46"/>
</dbReference>
<gene>
    <name evidence="10" type="primary">MRPL46</name>
</gene>
<dbReference type="GO" id="GO:0005762">
    <property type="term" value="C:mitochondrial large ribosomal subunit"/>
    <property type="evidence" value="ECO:0007669"/>
    <property type="project" value="TreeGrafter"/>
</dbReference>
<evidence type="ECO:0000256" key="8">
    <source>
        <dbReference type="ARBA" id="ARBA00035534"/>
    </source>
</evidence>
<evidence type="ECO:0000256" key="3">
    <source>
        <dbReference type="ARBA" id="ARBA00022946"/>
    </source>
</evidence>
<dbReference type="OrthoDB" id="194611at2759"/>
<dbReference type="CDD" id="cd04661">
    <property type="entry name" value="NUDIX_MRP_L46"/>
    <property type="match status" value="1"/>
</dbReference>
<comment type="subcellular location">
    <subcellularLocation>
        <location evidence="1">Mitochondrion</location>
    </subcellularLocation>
</comment>
<protein>
    <recommendedName>
        <fullName evidence="7">Large ribosomal subunit protein mL46</fullName>
    </recommendedName>
    <alternativeName>
        <fullName evidence="8">39S ribosomal protein L46, mitochondrial</fullName>
    </alternativeName>
</protein>
<evidence type="ECO:0000256" key="7">
    <source>
        <dbReference type="ARBA" id="ARBA00035190"/>
    </source>
</evidence>
<feature type="domain" description="Nudix hydrolase" evidence="9">
    <location>
        <begin position="117"/>
        <end position="261"/>
    </location>
</feature>
<dbReference type="InterPro" id="IPR021757">
    <property type="entry name" value="Ribosomal_mL46_N"/>
</dbReference>
<dbReference type="Gene3D" id="3.90.79.10">
    <property type="entry name" value="Nucleoside Triphosphate Pyrophosphohydrolase"/>
    <property type="match status" value="1"/>
</dbReference>
<name>A0A2H8TKL3_9HEMI</name>
<accession>A0A2H8TKL3</accession>
<reference evidence="10" key="1">
    <citation type="submission" date="2017-10" db="EMBL/GenBank/DDBJ databases">
        <title>Transcriptome Assembly of Sugarcane Aphid Adults.</title>
        <authorList>
            <person name="Scully E.D."/>
            <person name="Palmer N.A."/>
            <person name="Geib S.M."/>
            <person name="Sarath G."/>
            <person name="Sattler S.E."/>
        </authorList>
    </citation>
    <scope>NUCLEOTIDE SEQUENCE</scope>
    <source>
        <tissue evidence="10">Whole body</tissue>
    </source>
</reference>
<dbReference type="InterPro" id="IPR015797">
    <property type="entry name" value="NUDIX_hydrolase-like_dom_sf"/>
</dbReference>
<evidence type="ECO:0000259" key="9">
    <source>
        <dbReference type="PROSITE" id="PS51462"/>
    </source>
</evidence>
<dbReference type="FunFam" id="3.90.79.10:FF:000018">
    <property type="entry name" value="39S ribosomal protein L46, mitochondrial"/>
    <property type="match status" value="1"/>
</dbReference>
<keyword evidence="5" id="KW-0496">Mitochondrion</keyword>
<sequence length="267" mass="31361">MKTFIKVIMLKNFYSRMHSTKQVKWDIMAGLCLQRKPIITKSLTDTEVNFQNFLQEIEFEKSLKSDHELRHEKDVKRMEKLKNGKVIDFDDVDQASSQSAQDYVDKNKEELLNFKFASRSTKADEINDTKSLKRKLDDNLVLIVKQKLGQDDLWILPQGLWNNGETLRQTAERILRELCGNNINASFYGNAPCGFYKYKYPKQKREQCNVEGAKIFFFKAKLLDGNVEQKGTWTDYEWSTVPELNKRLIQPYMKNVKLFLSNYNVNT</sequence>
<dbReference type="SUPFAM" id="SSF55811">
    <property type="entry name" value="Nudix"/>
    <property type="match status" value="1"/>
</dbReference>
<dbReference type="PANTHER" id="PTHR13124:SF12">
    <property type="entry name" value="LARGE RIBOSOMAL SUBUNIT PROTEIN ML46"/>
    <property type="match status" value="1"/>
</dbReference>
<dbReference type="EMBL" id="GFXV01002870">
    <property type="protein sequence ID" value="MBW14675.1"/>
    <property type="molecule type" value="Transcribed_RNA"/>
</dbReference>
<evidence type="ECO:0000313" key="10">
    <source>
        <dbReference type="EMBL" id="MBW14675.1"/>
    </source>
</evidence>
<proteinExistence type="inferred from homology"/>
<dbReference type="Pfam" id="PF11788">
    <property type="entry name" value="MRP-L46"/>
    <property type="match status" value="1"/>
</dbReference>
<evidence type="ECO:0000256" key="1">
    <source>
        <dbReference type="ARBA" id="ARBA00004173"/>
    </source>
</evidence>
<evidence type="ECO:0000256" key="6">
    <source>
        <dbReference type="ARBA" id="ARBA00023274"/>
    </source>
</evidence>
<evidence type="ECO:0000256" key="4">
    <source>
        <dbReference type="ARBA" id="ARBA00022980"/>
    </source>
</evidence>
<organism evidence="10">
    <name type="scientific">Melanaphis sacchari</name>
    <dbReference type="NCBI Taxonomy" id="742174"/>
    <lineage>
        <taxon>Eukaryota</taxon>
        <taxon>Metazoa</taxon>
        <taxon>Ecdysozoa</taxon>
        <taxon>Arthropoda</taxon>
        <taxon>Hexapoda</taxon>
        <taxon>Insecta</taxon>
        <taxon>Pterygota</taxon>
        <taxon>Neoptera</taxon>
        <taxon>Paraneoptera</taxon>
        <taxon>Hemiptera</taxon>
        <taxon>Sternorrhyncha</taxon>
        <taxon>Aphidomorpha</taxon>
        <taxon>Aphidoidea</taxon>
        <taxon>Aphididae</taxon>
        <taxon>Aphidini</taxon>
        <taxon>Melanaphis</taxon>
    </lineage>
</organism>
<dbReference type="GO" id="GO:0005743">
    <property type="term" value="C:mitochondrial inner membrane"/>
    <property type="evidence" value="ECO:0007669"/>
    <property type="project" value="UniProtKB-ARBA"/>
</dbReference>
<evidence type="ECO:0000256" key="2">
    <source>
        <dbReference type="ARBA" id="ARBA00009070"/>
    </source>
</evidence>
<dbReference type="PANTHER" id="PTHR13124">
    <property type="entry name" value="39S RIBOSOMAL PROTEIN L46, MITOCHONDRIAL PRECURSOR-RELATED"/>
    <property type="match status" value="1"/>
</dbReference>
<dbReference type="GO" id="GO:0003735">
    <property type="term" value="F:structural constituent of ribosome"/>
    <property type="evidence" value="ECO:0007669"/>
    <property type="project" value="InterPro"/>
</dbReference>
<comment type="similarity">
    <text evidence="2">Belongs to the mitochondrion-specific ribosomal protein mL46 family.</text>
</comment>
<dbReference type="AlphaFoldDB" id="A0A2H8TKL3"/>
<dbReference type="Pfam" id="PF00293">
    <property type="entry name" value="NUDIX"/>
    <property type="match status" value="1"/>
</dbReference>
<dbReference type="InterPro" id="IPR033650">
    <property type="entry name" value="Ribosomal_mL46_NUDIX"/>
</dbReference>
<dbReference type="PROSITE" id="PS51462">
    <property type="entry name" value="NUDIX"/>
    <property type="match status" value="1"/>
</dbReference>
<keyword evidence="3" id="KW-0809">Transit peptide</keyword>
<keyword evidence="6" id="KW-0687">Ribonucleoprotein</keyword>
<dbReference type="InterPro" id="IPR000086">
    <property type="entry name" value="NUDIX_hydrolase_dom"/>
</dbReference>
<keyword evidence="4 10" id="KW-0689">Ribosomal protein</keyword>
<evidence type="ECO:0000256" key="5">
    <source>
        <dbReference type="ARBA" id="ARBA00023128"/>
    </source>
</evidence>